<dbReference type="EMBL" id="CAJOAX010016426">
    <property type="protein sequence ID" value="CAF4164385.1"/>
    <property type="molecule type" value="Genomic_DNA"/>
</dbReference>
<dbReference type="PANTHER" id="PTHR13817">
    <property type="entry name" value="TITIN"/>
    <property type="match status" value="1"/>
</dbReference>
<feature type="non-terminal residue" evidence="3">
    <location>
        <position position="1"/>
    </location>
</feature>
<keyword evidence="1" id="KW-0677">Repeat</keyword>
<dbReference type="Proteomes" id="UP000663823">
    <property type="component" value="Unassembled WGS sequence"/>
</dbReference>
<dbReference type="InterPro" id="IPR050964">
    <property type="entry name" value="Striated_Muscle_Regulatory"/>
</dbReference>
<feature type="domain" description="Immunoglobulin I-set" evidence="2">
    <location>
        <begin position="110"/>
        <end position="181"/>
    </location>
</feature>
<dbReference type="Pfam" id="PF07679">
    <property type="entry name" value="I-set"/>
    <property type="match status" value="1"/>
</dbReference>
<accession>A0A819YWM7</accession>
<feature type="non-terminal residue" evidence="3">
    <location>
        <position position="182"/>
    </location>
</feature>
<dbReference type="InterPro" id="IPR013098">
    <property type="entry name" value="Ig_I-set"/>
</dbReference>
<dbReference type="AlphaFoldDB" id="A0A819YWM7"/>
<evidence type="ECO:0000313" key="3">
    <source>
        <dbReference type="EMBL" id="CAF4164385.1"/>
    </source>
</evidence>
<dbReference type="InterPro" id="IPR013783">
    <property type="entry name" value="Ig-like_fold"/>
</dbReference>
<sequence>YQLLVRQPTVATSEGTYRVILKNDLGETESTPCVLTVLEPVKLTKASPTSDVVDLKVGEPFEISFDVGGKEAPKVQLTKDGKEVKFTSVEGTRHVYSIPEVKPEHQAPLNITQSLTDLNTLLGQNGTLSITCDAFPAPKVTWFFNDTELKNSPKHKIEAKQNLFSLTINKCDHPDVGTYRVV</sequence>
<dbReference type="SUPFAM" id="SSF48726">
    <property type="entry name" value="Immunoglobulin"/>
    <property type="match status" value="1"/>
</dbReference>
<protein>
    <recommendedName>
        <fullName evidence="2">Immunoglobulin I-set domain-containing protein</fullName>
    </recommendedName>
</protein>
<comment type="caution">
    <text evidence="3">The sequence shown here is derived from an EMBL/GenBank/DDBJ whole genome shotgun (WGS) entry which is preliminary data.</text>
</comment>
<gene>
    <name evidence="3" type="ORF">OTI717_LOCUS36874</name>
</gene>
<organism evidence="3 4">
    <name type="scientific">Rotaria sordida</name>
    <dbReference type="NCBI Taxonomy" id="392033"/>
    <lineage>
        <taxon>Eukaryota</taxon>
        <taxon>Metazoa</taxon>
        <taxon>Spiralia</taxon>
        <taxon>Gnathifera</taxon>
        <taxon>Rotifera</taxon>
        <taxon>Eurotatoria</taxon>
        <taxon>Bdelloidea</taxon>
        <taxon>Philodinida</taxon>
        <taxon>Philodinidae</taxon>
        <taxon>Rotaria</taxon>
    </lineage>
</organism>
<proteinExistence type="predicted"/>
<name>A0A819YWM7_9BILA</name>
<evidence type="ECO:0000313" key="4">
    <source>
        <dbReference type="Proteomes" id="UP000663823"/>
    </source>
</evidence>
<evidence type="ECO:0000256" key="1">
    <source>
        <dbReference type="ARBA" id="ARBA00022737"/>
    </source>
</evidence>
<evidence type="ECO:0000259" key="2">
    <source>
        <dbReference type="Pfam" id="PF07679"/>
    </source>
</evidence>
<dbReference type="Gene3D" id="2.60.40.10">
    <property type="entry name" value="Immunoglobulins"/>
    <property type="match status" value="1"/>
</dbReference>
<dbReference type="PANTHER" id="PTHR13817:SF163">
    <property type="entry name" value="OBSCURIN"/>
    <property type="match status" value="1"/>
</dbReference>
<reference evidence="3" key="1">
    <citation type="submission" date="2021-02" db="EMBL/GenBank/DDBJ databases">
        <authorList>
            <person name="Nowell W R."/>
        </authorList>
    </citation>
    <scope>NUCLEOTIDE SEQUENCE</scope>
</reference>
<dbReference type="InterPro" id="IPR036179">
    <property type="entry name" value="Ig-like_dom_sf"/>
</dbReference>